<feature type="domain" description="DUF4097" evidence="2">
    <location>
        <begin position="144"/>
        <end position="209"/>
    </location>
</feature>
<protein>
    <submittedName>
        <fullName evidence="3">DUF4097 family beta strand repeat protein</fullName>
    </submittedName>
</protein>
<dbReference type="Proteomes" id="UP001319200">
    <property type="component" value="Unassembled WGS sequence"/>
</dbReference>
<dbReference type="InterPro" id="IPR025164">
    <property type="entry name" value="Toastrack_DUF4097"/>
</dbReference>
<dbReference type="RefSeq" id="WP_254161174.1">
    <property type="nucleotide sequence ID" value="NZ_JAHESF010000003.1"/>
</dbReference>
<gene>
    <name evidence="3" type="ORF">KK083_04635</name>
</gene>
<evidence type="ECO:0000313" key="4">
    <source>
        <dbReference type="Proteomes" id="UP001319200"/>
    </source>
</evidence>
<dbReference type="AlphaFoldDB" id="A0AAP2DIS3"/>
<evidence type="ECO:0000259" key="2">
    <source>
        <dbReference type="Pfam" id="PF13349"/>
    </source>
</evidence>
<keyword evidence="1" id="KW-0732">Signal</keyword>
<keyword evidence="4" id="KW-1185">Reference proteome</keyword>
<organism evidence="3 4">
    <name type="scientific">Chryseosolibacter histidini</name>
    <dbReference type="NCBI Taxonomy" id="2782349"/>
    <lineage>
        <taxon>Bacteria</taxon>
        <taxon>Pseudomonadati</taxon>
        <taxon>Bacteroidota</taxon>
        <taxon>Cytophagia</taxon>
        <taxon>Cytophagales</taxon>
        <taxon>Chryseotaleaceae</taxon>
        <taxon>Chryseosolibacter</taxon>
    </lineage>
</organism>
<evidence type="ECO:0000256" key="1">
    <source>
        <dbReference type="SAM" id="SignalP"/>
    </source>
</evidence>
<dbReference type="EMBL" id="JAHESF010000003">
    <property type="protein sequence ID" value="MBT1696148.1"/>
    <property type="molecule type" value="Genomic_DNA"/>
</dbReference>
<name>A0AAP2DIS3_9BACT</name>
<proteinExistence type="predicted"/>
<comment type="caution">
    <text evidence="3">The sequence shown here is derived from an EMBL/GenBank/DDBJ whole genome shotgun (WGS) entry which is preliminary data.</text>
</comment>
<feature type="chain" id="PRO_5042860847" evidence="1">
    <location>
        <begin position="22"/>
        <end position="254"/>
    </location>
</feature>
<feature type="signal peptide" evidence="1">
    <location>
        <begin position="1"/>
        <end position="21"/>
    </location>
</feature>
<dbReference type="PROSITE" id="PS51257">
    <property type="entry name" value="PROKAR_LIPOPROTEIN"/>
    <property type="match status" value="1"/>
</dbReference>
<accession>A0AAP2DIS3</accession>
<evidence type="ECO:0000313" key="3">
    <source>
        <dbReference type="EMBL" id="MBT1696148.1"/>
    </source>
</evidence>
<sequence>MKNKKIITGIVLLLIAGCVQAQEFKVAKNSGRLELYVGKVTVEGYDGNEIIFSSKDGGKDRDERAEGLRSVNSLGLSDNTGLGINVTDKGNVVEVRQLKKTNAPNIRVQVPKGVIVSFTHESQYGGEAVFKNLTNEIEVSAQYNSIELDNVTGPLTVKTIYGHVEATFSSTIKDPISIVSVYGYVDVTLPQATKADLKLSTSYGEIFVAPEFDIKIEATGGMVHYSDKVVGKINGGGINIDLACNYGKVYLRKK</sequence>
<dbReference type="Pfam" id="PF13349">
    <property type="entry name" value="DUF4097"/>
    <property type="match status" value="1"/>
</dbReference>
<reference evidence="3 4" key="1">
    <citation type="submission" date="2021-05" db="EMBL/GenBank/DDBJ databases">
        <title>A Polyphasic approach of four new species of the genus Ohtaekwangia: Ohtaekwangia histidinii sp. nov., Ohtaekwangia cretensis sp. nov., Ohtaekwangia indiensis sp. nov., Ohtaekwangia reichenbachii sp. nov. from diverse environment.</title>
        <authorList>
            <person name="Octaviana S."/>
        </authorList>
    </citation>
    <scope>NUCLEOTIDE SEQUENCE [LARGE SCALE GENOMIC DNA]</scope>
    <source>
        <strain evidence="3 4">PWU4</strain>
    </source>
</reference>